<name>A0A172USD7_9MYCO</name>
<dbReference type="RefSeq" id="WP_067999951.1">
    <property type="nucleotide sequence ID" value="NZ_CP015596.1"/>
</dbReference>
<evidence type="ECO:0000259" key="2">
    <source>
        <dbReference type="Pfam" id="PF01757"/>
    </source>
</evidence>
<feature type="transmembrane region" description="Helical" evidence="1">
    <location>
        <begin position="104"/>
        <end position="124"/>
    </location>
</feature>
<feature type="transmembrane region" description="Helical" evidence="1">
    <location>
        <begin position="23"/>
        <end position="44"/>
    </location>
</feature>
<keyword evidence="1" id="KW-1133">Transmembrane helix</keyword>
<gene>
    <name evidence="3" type="ORF">A7U43_23750</name>
</gene>
<proteinExistence type="predicted"/>
<feature type="domain" description="Acyltransferase 3" evidence="2">
    <location>
        <begin position="24"/>
        <end position="372"/>
    </location>
</feature>
<keyword evidence="3" id="KW-0012">Acyltransferase</keyword>
<dbReference type="EMBL" id="CP015596">
    <property type="protein sequence ID" value="ANE81883.1"/>
    <property type="molecule type" value="Genomic_DNA"/>
</dbReference>
<dbReference type="GO" id="GO:0016747">
    <property type="term" value="F:acyltransferase activity, transferring groups other than amino-acyl groups"/>
    <property type="evidence" value="ECO:0007669"/>
    <property type="project" value="InterPro"/>
</dbReference>
<feature type="transmembrane region" description="Helical" evidence="1">
    <location>
        <begin position="223"/>
        <end position="242"/>
    </location>
</feature>
<dbReference type="PANTHER" id="PTHR23028:SF53">
    <property type="entry name" value="ACYL_TRANSF_3 DOMAIN-CONTAINING PROTEIN"/>
    <property type="match status" value="1"/>
</dbReference>
<dbReference type="InterPro" id="IPR002656">
    <property type="entry name" value="Acyl_transf_3_dom"/>
</dbReference>
<dbReference type="Proteomes" id="UP000077143">
    <property type="component" value="Chromosome"/>
</dbReference>
<evidence type="ECO:0000256" key="1">
    <source>
        <dbReference type="SAM" id="Phobius"/>
    </source>
</evidence>
<feature type="transmembrane region" description="Helical" evidence="1">
    <location>
        <begin position="64"/>
        <end position="83"/>
    </location>
</feature>
<sequence>MTPAGESAAGGSPATDRPATDRVASLTGLRAVAALLIVATHAAFGTGHLDDGYLGQLYARLEVGVPVFFVLSGYLLFGPWVVAAAQGSPPPSVHRYARRRVRRIAPAYIITVLAAFAIYEFRYAGPNPGHSWLGLLKHLTLTQIYPPLYYAEMHQGLTQMWSLAVEVAFYAVLPLLAGLLLSVLCGGVWRPGRLLAALAALGAVTPLWLLLPQVTDVLPPSATIWLPAHLIYFIGGMCLVVLRELGIGCRAAIALPIAVAALLVVALPIAGDVTAPDVEPWQRMLKTILYAVVAVGLLAPLVRDTGSGYARLLSARPVVWLGEISYEIFLLHVIAMEFAMAEVLRWPMFTGSMPGLFLVTTAMTVPPAWLLHRATRVPTTLN</sequence>
<reference evidence="3 4" key="1">
    <citation type="submission" date="2016-05" db="EMBL/GenBank/DDBJ databases">
        <title>Complete genome sequence of a phthalic acid esters degrading Mycobacterium sp. YC-RL4.</title>
        <authorList>
            <person name="Ren L."/>
            <person name="Fan S."/>
            <person name="Ruth N."/>
            <person name="Jia Y."/>
            <person name="Wang J."/>
            <person name="Qiao C."/>
        </authorList>
    </citation>
    <scope>NUCLEOTIDE SEQUENCE [LARGE SCALE GENOMIC DNA]</scope>
    <source>
        <strain evidence="3 4">YC-RL4</strain>
    </source>
</reference>
<keyword evidence="1" id="KW-0472">Membrane</keyword>
<keyword evidence="1" id="KW-0812">Transmembrane</keyword>
<organism evidence="3 4">
    <name type="scientific">Mycobacterium adipatum</name>
    <dbReference type="NCBI Taxonomy" id="1682113"/>
    <lineage>
        <taxon>Bacteria</taxon>
        <taxon>Bacillati</taxon>
        <taxon>Actinomycetota</taxon>
        <taxon>Actinomycetes</taxon>
        <taxon>Mycobacteriales</taxon>
        <taxon>Mycobacteriaceae</taxon>
        <taxon>Mycobacterium</taxon>
    </lineage>
</organism>
<dbReference type="GO" id="GO:0016020">
    <property type="term" value="C:membrane"/>
    <property type="evidence" value="ECO:0007669"/>
    <property type="project" value="TreeGrafter"/>
</dbReference>
<feature type="transmembrane region" description="Helical" evidence="1">
    <location>
        <begin position="167"/>
        <end position="189"/>
    </location>
</feature>
<dbReference type="Pfam" id="PF01757">
    <property type="entry name" value="Acyl_transf_3"/>
    <property type="match status" value="1"/>
</dbReference>
<dbReference type="InterPro" id="IPR050879">
    <property type="entry name" value="Acyltransferase_3"/>
</dbReference>
<feature type="transmembrane region" description="Helical" evidence="1">
    <location>
        <begin position="287"/>
        <end position="306"/>
    </location>
</feature>
<accession>A0A172USD7</accession>
<keyword evidence="3" id="KW-0808">Transferase</keyword>
<dbReference type="STRING" id="1682113.A7U43_23750"/>
<dbReference type="AlphaFoldDB" id="A0A172USD7"/>
<feature type="transmembrane region" description="Helical" evidence="1">
    <location>
        <begin position="353"/>
        <end position="371"/>
    </location>
</feature>
<keyword evidence="4" id="KW-1185">Reference proteome</keyword>
<protein>
    <submittedName>
        <fullName evidence="3">Acyltransferase</fullName>
    </submittedName>
</protein>
<dbReference type="GO" id="GO:0009103">
    <property type="term" value="P:lipopolysaccharide biosynthetic process"/>
    <property type="evidence" value="ECO:0007669"/>
    <property type="project" value="TreeGrafter"/>
</dbReference>
<feature type="transmembrane region" description="Helical" evidence="1">
    <location>
        <begin position="249"/>
        <end position="267"/>
    </location>
</feature>
<dbReference type="KEGG" id="madi:A7U43_23750"/>
<dbReference type="PANTHER" id="PTHR23028">
    <property type="entry name" value="ACETYLTRANSFERASE"/>
    <property type="match status" value="1"/>
</dbReference>
<feature type="transmembrane region" description="Helical" evidence="1">
    <location>
        <begin position="318"/>
        <end position="341"/>
    </location>
</feature>
<evidence type="ECO:0000313" key="3">
    <source>
        <dbReference type="EMBL" id="ANE81883.1"/>
    </source>
</evidence>
<dbReference type="OrthoDB" id="5242306at2"/>
<evidence type="ECO:0000313" key="4">
    <source>
        <dbReference type="Proteomes" id="UP000077143"/>
    </source>
</evidence>
<feature type="transmembrane region" description="Helical" evidence="1">
    <location>
        <begin position="194"/>
        <end position="211"/>
    </location>
</feature>